<proteinExistence type="inferred from homology"/>
<reference evidence="10 11" key="1">
    <citation type="submission" date="2022-12" db="EMBL/GenBank/DDBJ databases">
        <title>Sphingomonas abieness sp. nov., an endophytic bacterium isolated from Abies koreana.</title>
        <authorList>
            <person name="Jiang L."/>
            <person name="Lee J."/>
        </authorList>
    </citation>
    <scope>NUCLEOTIDE SEQUENCE [LARGE SCALE GENOMIC DNA]</scope>
    <source>
        <strain evidence="11">PAMB 00755</strain>
    </source>
</reference>
<dbReference type="PANTHER" id="PTHR30435:SF18">
    <property type="entry name" value="FLAGELLAR BASAL-BODY ROD PROTEIN FLGF"/>
    <property type="match status" value="1"/>
</dbReference>
<evidence type="ECO:0000256" key="1">
    <source>
        <dbReference type="ARBA" id="ARBA00004117"/>
    </source>
</evidence>
<protein>
    <recommendedName>
        <fullName evidence="5 6">Flagellar basal-body rod protein FlgF</fullName>
    </recommendedName>
</protein>
<dbReference type="Pfam" id="PF00460">
    <property type="entry name" value="Flg_bb_rod"/>
    <property type="match status" value="1"/>
</dbReference>
<keyword evidence="3 6" id="KW-0975">Bacterial flagellum</keyword>
<sequence length="251" mass="26102">MDQLIYTSLSAMRALMQKQVVTANNLANVNTVGFRGDMTNSEAVYLTNGGDGVSARAQASDSKDSADMGVAANVTTGRDLDVAMNGDTLLAVQATDGTEAYTRRGDLQVADSGLLVTGDGLPVMGEGGSPITLPPVDSIRVDNTGVLWIVPQGGDPTQPQQIEHLKLVSAKGSKISKSDDGLFHVAQGGSLPSDPNGRLTSGALEGSNVNVTKTLTDMIDASRAWETQVKMLAGAKEMDTSTAQLMDMSGQ</sequence>
<name>A0ABY7NKS6_9SPHN</name>
<dbReference type="Pfam" id="PF22692">
    <property type="entry name" value="LlgE_F_G_D1"/>
    <property type="match status" value="1"/>
</dbReference>
<evidence type="ECO:0000256" key="2">
    <source>
        <dbReference type="ARBA" id="ARBA00009677"/>
    </source>
</evidence>
<dbReference type="SUPFAM" id="SSF117143">
    <property type="entry name" value="Flagellar hook protein flgE"/>
    <property type="match status" value="1"/>
</dbReference>
<organism evidence="10 11">
    <name type="scientific">Sphingomonas abietis</name>
    <dbReference type="NCBI Taxonomy" id="3012344"/>
    <lineage>
        <taxon>Bacteria</taxon>
        <taxon>Pseudomonadati</taxon>
        <taxon>Pseudomonadota</taxon>
        <taxon>Alphaproteobacteria</taxon>
        <taxon>Sphingomonadales</taxon>
        <taxon>Sphingomonadaceae</taxon>
        <taxon>Sphingomonas</taxon>
    </lineage>
</organism>
<dbReference type="PANTHER" id="PTHR30435">
    <property type="entry name" value="FLAGELLAR PROTEIN"/>
    <property type="match status" value="1"/>
</dbReference>
<feature type="domain" description="Flagellar hook protein FlgE/F/G-like D1" evidence="9">
    <location>
        <begin position="83"/>
        <end position="146"/>
    </location>
</feature>
<evidence type="ECO:0000259" key="7">
    <source>
        <dbReference type="Pfam" id="PF00460"/>
    </source>
</evidence>
<gene>
    <name evidence="10" type="primary">flgF</name>
    <name evidence="10" type="ORF">PBT88_18585</name>
</gene>
<evidence type="ECO:0000256" key="6">
    <source>
        <dbReference type="RuleBase" id="RU362116"/>
    </source>
</evidence>
<evidence type="ECO:0000256" key="5">
    <source>
        <dbReference type="ARBA" id="ARBA00040228"/>
    </source>
</evidence>
<keyword evidence="11" id="KW-1185">Reference proteome</keyword>
<comment type="subcellular location">
    <subcellularLocation>
        <location evidence="1 6">Bacterial flagellum basal body</location>
    </subcellularLocation>
</comment>
<evidence type="ECO:0000256" key="3">
    <source>
        <dbReference type="ARBA" id="ARBA00023143"/>
    </source>
</evidence>
<dbReference type="InterPro" id="IPR020013">
    <property type="entry name" value="Flagellar_FlgE/F/G"/>
</dbReference>
<evidence type="ECO:0000313" key="10">
    <source>
        <dbReference type="EMBL" id="WBO22136.1"/>
    </source>
</evidence>
<keyword evidence="10" id="KW-0969">Cilium</keyword>
<feature type="domain" description="Flagellar basal-body/hook protein C-terminal" evidence="8">
    <location>
        <begin position="201"/>
        <end position="245"/>
    </location>
</feature>
<accession>A0ABY7NKS6</accession>
<dbReference type="InterPro" id="IPR001444">
    <property type="entry name" value="Flag_bb_rod_N"/>
</dbReference>
<dbReference type="InterPro" id="IPR010930">
    <property type="entry name" value="Flg_bb/hook_C_dom"/>
</dbReference>
<dbReference type="RefSeq" id="WP_270076784.1">
    <property type="nucleotide sequence ID" value="NZ_CP115174.1"/>
</dbReference>
<evidence type="ECO:0000313" key="11">
    <source>
        <dbReference type="Proteomes" id="UP001210865"/>
    </source>
</evidence>
<evidence type="ECO:0000259" key="9">
    <source>
        <dbReference type="Pfam" id="PF22692"/>
    </source>
</evidence>
<feature type="domain" description="Flagellar basal body rod protein N-terminal" evidence="7">
    <location>
        <begin position="5"/>
        <end position="35"/>
    </location>
</feature>
<dbReference type="EMBL" id="CP115174">
    <property type="protein sequence ID" value="WBO22136.1"/>
    <property type="molecule type" value="Genomic_DNA"/>
</dbReference>
<evidence type="ECO:0000259" key="8">
    <source>
        <dbReference type="Pfam" id="PF06429"/>
    </source>
</evidence>
<dbReference type="NCBIfam" id="TIGR03506">
    <property type="entry name" value="FlgEFG_subfam"/>
    <property type="match status" value="1"/>
</dbReference>
<comment type="similarity">
    <text evidence="2 6">Belongs to the flagella basal body rod proteins family.</text>
</comment>
<keyword evidence="10" id="KW-0966">Cell projection</keyword>
<evidence type="ECO:0000256" key="4">
    <source>
        <dbReference type="ARBA" id="ARBA00038560"/>
    </source>
</evidence>
<dbReference type="InterPro" id="IPR053967">
    <property type="entry name" value="LlgE_F_G-like_D1"/>
</dbReference>
<keyword evidence="10" id="KW-0282">Flagellum</keyword>
<dbReference type="Proteomes" id="UP001210865">
    <property type="component" value="Chromosome"/>
</dbReference>
<dbReference type="InterPro" id="IPR037925">
    <property type="entry name" value="FlgE/F/G-like"/>
</dbReference>
<dbReference type="NCBIfam" id="NF009280">
    <property type="entry name" value="PRK12640.1"/>
    <property type="match status" value="1"/>
</dbReference>
<comment type="subunit">
    <text evidence="4 6">The basal body constitutes a major portion of the flagellar organelle and consists of five rings (E,L,P,S, and M) mounted on a central rod. The rod consists of about 26 subunits of FlgG in the distal portion, and FlgB, FlgC and FlgF are thought to build up the proximal portion of the rod with about 6 subunits each.</text>
</comment>
<dbReference type="Pfam" id="PF06429">
    <property type="entry name" value="Flg_bbr_C"/>
    <property type="match status" value="1"/>
</dbReference>